<comment type="pathway">
    <text evidence="1 11">Metabolic intermediate biosynthesis; chorismate biosynthesis; chorismate from D-erythrose 4-phosphate and phosphoenolpyruvate: step 7/7.</text>
</comment>
<proteinExistence type="inferred from homology"/>
<gene>
    <name evidence="11" type="primary">aroC</name>
    <name evidence="12" type="ORF">EZJ44_03170</name>
</gene>
<sequence length="404" mass="43292">MMRWSTAGESHGPALIALFEGMPAGVYVSSQEIEYALERRRSGYGRGTRQKFEQDSLRIVSGIRHGMTIGSPIALEIGNSEWPKWQTVMSADPVDPSDLLIDAGTGDERELARNKKLTTPRPGHADLVGMNKFGFDDARPVLERASARETAARVALGCLATSYLKQVAGIDIVSHVVQIGSQKAVRGSYVPQAGDTQTLDLSDVRTLDPDLAQRFRSEIDAAQADGDTLGGVVEVIAYGVPQALGTYCIADQRLDAQIAGAMMSIQSVKGVEIGDGFESAGRRGSYAHDEIVREGEELTRLSNRAGGIEGGMSNGQPVVVRVALKPISTVPHALQTIDTRTGQAAKALHQRSDTTAVVPAAPIAESMLALVLAKALHEKFGGDSVAETQRNLKAWQESIPEVRR</sequence>
<dbReference type="OrthoDB" id="9771806at2"/>
<dbReference type="GO" id="GO:0004107">
    <property type="term" value="F:chorismate synthase activity"/>
    <property type="evidence" value="ECO:0007669"/>
    <property type="project" value="UniProtKB-UniRule"/>
</dbReference>
<dbReference type="GO" id="GO:0009423">
    <property type="term" value="P:chorismate biosynthetic process"/>
    <property type="evidence" value="ECO:0007669"/>
    <property type="project" value="UniProtKB-UniRule"/>
</dbReference>
<name>A0A4Q9V1F2_9ACTO</name>
<feature type="binding site" evidence="11">
    <location>
        <position position="351"/>
    </location>
    <ligand>
        <name>FMN</name>
        <dbReference type="ChEBI" id="CHEBI:58210"/>
    </ligand>
</feature>
<dbReference type="SUPFAM" id="SSF103263">
    <property type="entry name" value="Chorismate synthase, AroC"/>
    <property type="match status" value="1"/>
</dbReference>
<organism evidence="12 13">
    <name type="scientific">Arcanobacterium bovis</name>
    <dbReference type="NCBI Taxonomy" id="2529275"/>
    <lineage>
        <taxon>Bacteria</taxon>
        <taxon>Bacillati</taxon>
        <taxon>Actinomycetota</taxon>
        <taxon>Actinomycetes</taxon>
        <taxon>Actinomycetales</taxon>
        <taxon>Actinomycetaceae</taxon>
        <taxon>Arcanobacterium</taxon>
    </lineage>
</organism>
<feature type="binding site" evidence="11">
    <location>
        <begin position="266"/>
        <end position="267"/>
    </location>
    <ligand>
        <name>FMN</name>
        <dbReference type="ChEBI" id="CHEBI:58210"/>
    </ligand>
</feature>
<dbReference type="AlphaFoldDB" id="A0A4Q9V1F2"/>
<dbReference type="UniPathway" id="UPA00053">
    <property type="reaction ID" value="UER00090"/>
</dbReference>
<reference evidence="12 13" key="1">
    <citation type="submission" date="2019-02" db="EMBL/GenBank/DDBJ databases">
        <title>Arcanobacterium bovis sp. nov., isolated from the milk of a cow with mastitis.</title>
        <authorList>
            <person name="Sammra O."/>
            <person name="Foster G."/>
            <person name="Hassan A."/>
            <person name="Alssahen M."/>
            <person name="Laemmler C."/>
            <person name="Borowiak M."/>
            <person name="Malorny B."/>
            <person name="Abdulmawjood A."/>
        </authorList>
    </citation>
    <scope>NUCLEOTIDE SEQUENCE [LARGE SCALE GENOMIC DNA]</scope>
    <source>
        <strain evidence="12 13">C605018/01/1</strain>
    </source>
</reference>
<evidence type="ECO:0000256" key="10">
    <source>
        <dbReference type="ARBA" id="ARBA00023239"/>
    </source>
</evidence>
<dbReference type="Gene3D" id="3.60.150.10">
    <property type="entry name" value="Chorismate synthase AroC"/>
    <property type="match status" value="1"/>
</dbReference>
<keyword evidence="13" id="KW-1185">Reference proteome</keyword>
<keyword evidence="6 11" id="KW-0288">FMN</keyword>
<keyword evidence="4 11" id="KW-0028">Amino-acid biosynthesis</keyword>
<accession>A0A4Q9V1F2</accession>
<keyword evidence="5 11" id="KW-0285">Flavoprotein</keyword>
<keyword evidence="10 11" id="KW-0456">Lyase</keyword>
<comment type="catalytic activity">
    <reaction evidence="11">
        <text>5-O-(1-carboxyvinyl)-3-phosphoshikimate = chorismate + phosphate</text>
        <dbReference type="Rhea" id="RHEA:21020"/>
        <dbReference type="ChEBI" id="CHEBI:29748"/>
        <dbReference type="ChEBI" id="CHEBI:43474"/>
        <dbReference type="ChEBI" id="CHEBI:57701"/>
        <dbReference type="EC" id="4.2.3.5"/>
    </reaction>
</comment>
<evidence type="ECO:0000256" key="7">
    <source>
        <dbReference type="ARBA" id="ARBA00022827"/>
    </source>
</evidence>
<evidence type="ECO:0000256" key="4">
    <source>
        <dbReference type="ARBA" id="ARBA00022605"/>
    </source>
</evidence>
<comment type="caution">
    <text evidence="12">The sequence shown here is derived from an EMBL/GenBank/DDBJ whole genome shotgun (WGS) entry which is preliminary data.</text>
</comment>
<feature type="binding site" evidence="11">
    <location>
        <begin position="325"/>
        <end position="329"/>
    </location>
    <ligand>
        <name>FMN</name>
        <dbReference type="ChEBI" id="CHEBI:58210"/>
    </ligand>
</feature>
<feature type="binding site" evidence="11">
    <location>
        <begin position="144"/>
        <end position="146"/>
    </location>
    <ligand>
        <name>FMN</name>
        <dbReference type="ChEBI" id="CHEBI:58210"/>
    </ligand>
</feature>
<feature type="binding site" evidence="11">
    <location>
        <position position="40"/>
    </location>
    <ligand>
        <name>NADP(+)</name>
        <dbReference type="ChEBI" id="CHEBI:58349"/>
    </ligand>
</feature>
<comment type="function">
    <text evidence="11">Catalyzes the anti-1,4-elimination of the C-3 phosphate and the C-6 proR hydrogen from 5-enolpyruvylshikimate-3-phosphate (EPSP) to yield chorismate, which is the branch point compound that serves as the starting substrate for the three terminal pathways of aromatic amino acid biosynthesis. This reaction introduces a second double bond into the aromatic ring system.</text>
</comment>
<dbReference type="CDD" id="cd07304">
    <property type="entry name" value="Chorismate_synthase"/>
    <property type="match status" value="1"/>
</dbReference>
<dbReference type="GO" id="GO:0005829">
    <property type="term" value="C:cytosol"/>
    <property type="evidence" value="ECO:0007669"/>
    <property type="project" value="TreeGrafter"/>
</dbReference>
<dbReference type="HAMAP" id="MF_00300">
    <property type="entry name" value="Chorismate_synth"/>
    <property type="match status" value="1"/>
</dbReference>
<evidence type="ECO:0000256" key="11">
    <source>
        <dbReference type="HAMAP-Rule" id="MF_00300"/>
    </source>
</evidence>
<dbReference type="FunFam" id="3.60.150.10:FF:000002">
    <property type="entry name" value="Chorismate synthase"/>
    <property type="match status" value="1"/>
</dbReference>
<dbReference type="GO" id="GO:0009073">
    <property type="term" value="P:aromatic amino acid family biosynthetic process"/>
    <property type="evidence" value="ECO:0007669"/>
    <property type="project" value="UniProtKB-KW"/>
</dbReference>
<comment type="similarity">
    <text evidence="2 11">Belongs to the chorismate synthase family.</text>
</comment>
<comment type="cofactor">
    <cofactor evidence="11">
        <name>FMNH2</name>
        <dbReference type="ChEBI" id="CHEBI:57618"/>
    </cofactor>
    <text evidence="11">Reduced FMN (FMNH(2)).</text>
</comment>
<dbReference type="PANTHER" id="PTHR21085">
    <property type="entry name" value="CHORISMATE SYNTHASE"/>
    <property type="match status" value="1"/>
</dbReference>
<dbReference type="RefSeq" id="WP_131280024.1">
    <property type="nucleotide sequence ID" value="NZ_JBHSLR010000009.1"/>
</dbReference>
<evidence type="ECO:0000256" key="2">
    <source>
        <dbReference type="ARBA" id="ARBA00008014"/>
    </source>
</evidence>
<feature type="binding site" evidence="11">
    <location>
        <position position="310"/>
    </location>
    <ligand>
        <name>FMN</name>
        <dbReference type="ChEBI" id="CHEBI:58210"/>
    </ligand>
</feature>
<evidence type="ECO:0000256" key="1">
    <source>
        <dbReference type="ARBA" id="ARBA00005044"/>
    </source>
</evidence>
<dbReference type="GO" id="GO:0010181">
    <property type="term" value="F:FMN binding"/>
    <property type="evidence" value="ECO:0007669"/>
    <property type="project" value="TreeGrafter"/>
</dbReference>
<evidence type="ECO:0000313" key="12">
    <source>
        <dbReference type="EMBL" id="TBW22911.1"/>
    </source>
</evidence>
<protein>
    <recommendedName>
        <fullName evidence="3 11">Chorismate synthase</fullName>
        <shortName evidence="11">CS</shortName>
        <ecNumber evidence="3 11">4.2.3.5</ecNumber>
    </recommendedName>
    <alternativeName>
        <fullName evidence="11">5-enolpyruvylshikimate-3-phosphate phospholyase</fullName>
    </alternativeName>
</protein>
<evidence type="ECO:0000256" key="5">
    <source>
        <dbReference type="ARBA" id="ARBA00022630"/>
    </source>
</evidence>
<evidence type="ECO:0000256" key="8">
    <source>
        <dbReference type="ARBA" id="ARBA00022857"/>
    </source>
</evidence>
<dbReference type="InterPro" id="IPR035904">
    <property type="entry name" value="Chorismate_synth_AroC_sf"/>
</dbReference>
<dbReference type="Pfam" id="PF01264">
    <property type="entry name" value="Chorismate_synt"/>
    <property type="match status" value="1"/>
</dbReference>
<dbReference type="GO" id="GO:0008652">
    <property type="term" value="P:amino acid biosynthetic process"/>
    <property type="evidence" value="ECO:0007669"/>
    <property type="project" value="UniProtKB-KW"/>
</dbReference>
<evidence type="ECO:0000256" key="6">
    <source>
        <dbReference type="ARBA" id="ARBA00022643"/>
    </source>
</evidence>
<dbReference type="PIRSF" id="PIRSF001456">
    <property type="entry name" value="Chorismate_synth"/>
    <property type="match status" value="1"/>
</dbReference>
<evidence type="ECO:0000313" key="13">
    <source>
        <dbReference type="Proteomes" id="UP000293036"/>
    </source>
</evidence>
<keyword evidence="9 11" id="KW-0057">Aromatic amino acid biosynthesis</keyword>
<keyword evidence="8 11" id="KW-0521">NADP</keyword>
<dbReference type="NCBIfam" id="NF003793">
    <property type="entry name" value="PRK05382.1"/>
    <property type="match status" value="1"/>
</dbReference>
<dbReference type="EC" id="4.2.3.5" evidence="3 11"/>
<comment type="subunit">
    <text evidence="11">Homotetramer.</text>
</comment>
<evidence type="ECO:0000256" key="3">
    <source>
        <dbReference type="ARBA" id="ARBA00013036"/>
    </source>
</evidence>
<dbReference type="Proteomes" id="UP000293036">
    <property type="component" value="Unassembled WGS sequence"/>
</dbReference>
<evidence type="ECO:0000256" key="9">
    <source>
        <dbReference type="ARBA" id="ARBA00023141"/>
    </source>
</evidence>
<dbReference type="EMBL" id="SJDT01000002">
    <property type="protein sequence ID" value="TBW22911.1"/>
    <property type="molecule type" value="Genomic_DNA"/>
</dbReference>
<dbReference type="NCBIfam" id="TIGR00033">
    <property type="entry name" value="aroC"/>
    <property type="match status" value="1"/>
</dbReference>
<feature type="binding site" evidence="11">
    <location>
        <position position="46"/>
    </location>
    <ligand>
        <name>NADP(+)</name>
        <dbReference type="ChEBI" id="CHEBI:58349"/>
    </ligand>
</feature>
<keyword evidence="7 11" id="KW-0274">FAD</keyword>
<dbReference type="InterPro" id="IPR000453">
    <property type="entry name" value="Chorismate_synth"/>
</dbReference>
<dbReference type="PANTHER" id="PTHR21085:SF0">
    <property type="entry name" value="CHORISMATE SYNTHASE"/>
    <property type="match status" value="1"/>
</dbReference>